<dbReference type="GO" id="GO:0016491">
    <property type="term" value="F:oxidoreductase activity"/>
    <property type="evidence" value="ECO:0007669"/>
    <property type="project" value="UniProtKB-KW"/>
</dbReference>
<evidence type="ECO:0000256" key="2">
    <source>
        <dbReference type="ARBA" id="ARBA00004685"/>
    </source>
</evidence>
<dbReference type="RefSeq" id="XP_040776234.1">
    <property type="nucleotide sequence ID" value="XM_040922584.1"/>
</dbReference>
<evidence type="ECO:0000256" key="1">
    <source>
        <dbReference type="ARBA" id="ARBA00004167"/>
    </source>
</evidence>
<reference evidence="11" key="1">
    <citation type="journal article" date="2020" name="Phytopathology">
        <title>Genome sequence of the chestnut blight fungus Cryphonectria parasitica EP155: A fundamental resource for an archetypical invasive plant pathogen.</title>
        <authorList>
            <person name="Crouch J.A."/>
            <person name="Dawe A."/>
            <person name="Aerts A."/>
            <person name="Barry K."/>
            <person name="Churchill A.C.L."/>
            <person name="Grimwood J."/>
            <person name="Hillman B."/>
            <person name="Milgroom M.G."/>
            <person name="Pangilinan J."/>
            <person name="Smith M."/>
            <person name="Salamov A."/>
            <person name="Schmutz J."/>
            <person name="Yadav J."/>
            <person name="Grigoriev I.V."/>
            <person name="Nuss D."/>
        </authorList>
    </citation>
    <scope>NUCLEOTIDE SEQUENCE</scope>
    <source>
        <strain evidence="11">EP155</strain>
    </source>
</reference>
<evidence type="ECO:0000256" key="8">
    <source>
        <dbReference type="ARBA" id="ARBA00023180"/>
    </source>
</evidence>
<keyword evidence="8" id="KW-0325">Glycoprotein</keyword>
<dbReference type="GeneID" id="63839713"/>
<proteinExistence type="inferred from homology"/>
<evidence type="ECO:0000256" key="7">
    <source>
        <dbReference type="ARBA" id="ARBA00023136"/>
    </source>
</evidence>
<dbReference type="GO" id="GO:0043386">
    <property type="term" value="P:mycotoxin biosynthetic process"/>
    <property type="evidence" value="ECO:0007669"/>
    <property type="project" value="InterPro"/>
</dbReference>
<evidence type="ECO:0000256" key="4">
    <source>
        <dbReference type="ARBA" id="ARBA00022989"/>
    </source>
</evidence>
<evidence type="ECO:0000256" key="9">
    <source>
        <dbReference type="ARBA" id="ARBA00035112"/>
    </source>
</evidence>
<keyword evidence="3 10" id="KW-0812">Transmembrane</keyword>
<evidence type="ECO:0000256" key="6">
    <source>
        <dbReference type="ARBA" id="ARBA00023026"/>
    </source>
</evidence>
<comment type="pathway">
    <text evidence="2">Mycotoxin biosynthesis.</text>
</comment>
<evidence type="ECO:0000313" key="12">
    <source>
        <dbReference type="Proteomes" id="UP000803844"/>
    </source>
</evidence>
<dbReference type="GO" id="GO:0016020">
    <property type="term" value="C:membrane"/>
    <property type="evidence" value="ECO:0007669"/>
    <property type="project" value="UniProtKB-SubCell"/>
</dbReference>
<comment type="caution">
    <text evidence="11">The sequence shown here is derived from an EMBL/GenBank/DDBJ whole genome shotgun (WGS) entry which is preliminary data.</text>
</comment>
<accession>A0A9P5CNL6</accession>
<evidence type="ECO:0000256" key="5">
    <source>
        <dbReference type="ARBA" id="ARBA00023002"/>
    </source>
</evidence>
<evidence type="ECO:0008006" key="13">
    <source>
        <dbReference type="Google" id="ProtNLM"/>
    </source>
</evidence>
<comment type="subcellular location">
    <subcellularLocation>
        <location evidence="1">Membrane</location>
        <topology evidence="1">Single-pass membrane protein</topology>
    </subcellularLocation>
</comment>
<dbReference type="PANTHER" id="PTHR33365:SF11">
    <property type="entry name" value="TAT PATHWAY SIGNAL SEQUENCE"/>
    <property type="match status" value="1"/>
</dbReference>
<evidence type="ECO:0000313" key="11">
    <source>
        <dbReference type="EMBL" id="KAF3765273.1"/>
    </source>
</evidence>
<organism evidence="11 12">
    <name type="scientific">Cryphonectria parasitica (strain ATCC 38755 / EP155)</name>
    <dbReference type="NCBI Taxonomy" id="660469"/>
    <lineage>
        <taxon>Eukaryota</taxon>
        <taxon>Fungi</taxon>
        <taxon>Dikarya</taxon>
        <taxon>Ascomycota</taxon>
        <taxon>Pezizomycotina</taxon>
        <taxon>Sordariomycetes</taxon>
        <taxon>Sordariomycetidae</taxon>
        <taxon>Diaporthales</taxon>
        <taxon>Cryphonectriaceae</taxon>
        <taxon>Cryphonectria-Endothia species complex</taxon>
        <taxon>Cryphonectria</taxon>
    </lineage>
</organism>
<dbReference type="AlphaFoldDB" id="A0A9P5CNL6"/>
<keyword evidence="4 10" id="KW-1133">Transmembrane helix</keyword>
<keyword evidence="5" id="KW-0560">Oxidoreductase</keyword>
<comment type="similarity">
    <text evidence="9">Belongs to the ustYa family.</text>
</comment>
<dbReference type="PANTHER" id="PTHR33365">
    <property type="entry name" value="YALI0B05434P"/>
    <property type="match status" value="1"/>
</dbReference>
<protein>
    <recommendedName>
        <fullName evidence="13">Oxidase ustYa</fullName>
    </recommendedName>
</protein>
<keyword evidence="6" id="KW-0843">Virulence</keyword>
<evidence type="ECO:0000256" key="3">
    <source>
        <dbReference type="ARBA" id="ARBA00022692"/>
    </source>
</evidence>
<dbReference type="OrthoDB" id="3687641at2759"/>
<dbReference type="EMBL" id="MU032347">
    <property type="protein sequence ID" value="KAF3765273.1"/>
    <property type="molecule type" value="Genomic_DNA"/>
</dbReference>
<keyword evidence="12" id="KW-1185">Reference proteome</keyword>
<gene>
    <name evidence="11" type="ORF">M406DRAFT_350924</name>
</gene>
<dbReference type="Proteomes" id="UP000803844">
    <property type="component" value="Unassembled WGS sequence"/>
</dbReference>
<name>A0A9P5CNL6_CRYP1</name>
<sequence length="279" mass="31385">MDRPNADDEVDLLKRYSHDSESLESSEIDRRHYAAQQQHLSKSRRLHVVRIGLDLVVLACLGVAIYFLIQIQAQTAHRHSDSADGSVMHRAPAGSDLSGVVPLGEVGGRTKYKSWMPRKGLWATPQDFHEATALNGTLEAWNRVIKPFVKADDSWDHRGPEIPLIYDLFEVSAFHQVHCLAGILEDFSYMAMGIPQAKLPSVTRLERLDWADHNAHCFNYILEAIMCFADTTTEGATPGNPPAVHKEATHVCNDWDALFEWSEKPEHRMPEVDGLRAVN</sequence>
<dbReference type="Pfam" id="PF11807">
    <property type="entry name" value="UstYa"/>
    <property type="match status" value="1"/>
</dbReference>
<evidence type="ECO:0000256" key="10">
    <source>
        <dbReference type="SAM" id="Phobius"/>
    </source>
</evidence>
<feature type="transmembrane region" description="Helical" evidence="10">
    <location>
        <begin position="48"/>
        <end position="69"/>
    </location>
</feature>
<keyword evidence="7 10" id="KW-0472">Membrane</keyword>
<dbReference type="InterPro" id="IPR021765">
    <property type="entry name" value="UstYa-like"/>
</dbReference>